<dbReference type="SUPFAM" id="SSF55811">
    <property type="entry name" value="Nudix"/>
    <property type="match status" value="1"/>
</dbReference>
<dbReference type="PANTHER" id="PTHR43758:SF2">
    <property type="entry name" value="OXIDIZED PURINE NUCLEOSIDE TRIPHOSPHATE HYDROLASE"/>
    <property type="match status" value="1"/>
</dbReference>
<dbReference type="AlphaFoldDB" id="A0A075LP13"/>
<protein>
    <submittedName>
        <fullName evidence="8">NUDIX hydrolase</fullName>
    </submittedName>
</protein>
<evidence type="ECO:0000313" key="9">
    <source>
        <dbReference type="Proteomes" id="UP000027980"/>
    </source>
</evidence>
<dbReference type="KEGG" id="tap:GZ22_16600"/>
<feature type="domain" description="Nudix hydrolase" evidence="7">
    <location>
        <begin position="1"/>
        <end position="127"/>
    </location>
</feature>
<dbReference type="EMBL" id="CP008876">
    <property type="protein sequence ID" value="AIF68094.1"/>
    <property type="molecule type" value="Genomic_DNA"/>
</dbReference>
<dbReference type="InterPro" id="IPR020476">
    <property type="entry name" value="Nudix_hydrolase"/>
</dbReference>
<dbReference type="Gene3D" id="3.90.79.10">
    <property type="entry name" value="Nucleoside Triphosphate Pyrophosphohydrolase"/>
    <property type="match status" value="1"/>
</dbReference>
<keyword evidence="4 6" id="KW-0378">Hydrolase</keyword>
<evidence type="ECO:0000256" key="1">
    <source>
        <dbReference type="ARBA" id="ARBA00001946"/>
    </source>
</evidence>
<dbReference type="InterPro" id="IPR015797">
    <property type="entry name" value="NUDIX_hydrolase-like_dom_sf"/>
</dbReference>
<proteinExistence type="inferred from homology"/>
<evidence type="ECO:0000313" key="8">
    <source>
        <dbReference type="EMBL" id="AIF68094.1"/>
    </source>
</evidence>
<dbReference type="PRINTS" id="PR00502">
    <property type="entry name" value="NUDIXFAMILY"/>
</dbReference>
<dbReference type="OrthoDB" id="9800186at2"/>
<dbReference type="HOGENOM" id="CLU_037162_11_2_9"/>
<dbReference type="InterPro" id="IPR000086">
    <property type="entry name" value="NUDIX_hydrolase_dom"/>
</dbReference>
<dbReference type="GO" id="GO:0046872">
    <property type="term" value="F:metal ion binding"/>
    <property type="evidence" value="ECO:0007669"/>
    <property type="project" value="UniProtKB-KW"/>
</dbReference>
<keyword evidence="3" id="KW-0479">Metal-binding</keyword>
<evidence type="ECO:0000259" key="7">
    <source>
        <dbReference type="PROSITE" id="PS51462"/>
    </source>
</evidence>
<reference evidence="8 9" key="1">
    <citation type="submission" date="2014-07" db="EMBL/GenBank/DDBJ databases">
        <title>Complete genome sequence of a moderately halophilic bacterium Terribacillus aidingensis MP602, isolated from Cryptomeria fortunei in Tianmu mountain in China.</title>
        <authorList>
            <person name="Wang Y."/>
            <person name="Lu P."/>
            <person name="Zhang L."/>
        </authorList>
    </citation>
    <scope>NUCLEOTIDE SEQUENCE [LARGE SCALE GENOMIC DNA]</scope>
    <source>
        <strain evidence="8 9">MP602</strain>
    </source>
</reference>
<accession>A0A075LP13</accession>
<name>A0A075LP13_9BACI</name>
<dbReference type="InterPro" id="IPR020084">
    <property type="entry name" value="NUDIX_hydrolase_CS"/>
</dbReference>
<dbReference type="PROSITE" id="PS00893">
    <property type="entry name" value="NUDIX_BOX"/>
    <property type="match status" value="1"/>
</dbReference>
<dbReference type="GeneID" id="34222765"/>
<dbReference type="Pfam" id="PF00293">
    <property type="entry name" value="NUDIX"/>
    <property type="match status" value="1"/>
</dbReference>
<evidence type="ECO:0000256" key="2">
    <source>
        <dbReference type="ARBA" id="ARBA00005582"/>
    </source>
</evidence>
<keyword evidence="5" id="KW-0460">Magnesium</keyword>
<dbReference type="CDD" id="cd18886">
    <property type="entry name" value="NUDIX_MutT_Nudt1"/>
    <property type="match status" value="1"/>
</dbReference>
<dbReference type="PANTHER" id="PTHR43758">
    <property type="entry name" value="7,8-DIHYDRO-8-OXOGUANINE TRIPHOSPHATASE"/>
    <property type="match status" value="1"/>
</dbReference>
<dbReference type="RefSeq" id="WP_038564626.1">
    <property type="nucleotide sequence ID" value="NZ_CP008876.1"/>
</dbReference>
<comment type="cofactor">
    <cofactor evidence="1">
        <name>Mg(2+)</name>
        <dbReference type="ChEBI" id="CHEBI:18420"/>
    </cofactor>
</comment>
<dbReference type="Proteomes" id="UP000027980">
    <property type="component" value="Chromosome"/>
</dbReference>
<evidence type="ECO:0000256" key="4">
    <source>
        <dbReference type="ARBA" id="ARBA00022801"/>
    </source>
</evidence>
<dbReference type="GO" id="GO:0016818">
    <property type="term" value="F:hydrolase activity, acting on acid anhydrides, in phosphorus-containing anhydrides"/>
    <property type="evidence" value="ECO:0007669"/>
    <property type="project" value="TreeGrafter"/>
</dbReference>
<sequence>MQRVANCILAVDDKVLLLKKPSKGWYSAPGGKMELGESVKETAVREFWEETGLTIHEPELRGTFTFVIKKGEKVVHEWMMFTFFAEEYTGNLLEESQEGKLEWIDKKKIKDLPMAEGDRDIFAHMFNTDEPLFGTFVYTEDRQLLQSKLDPTTPE</sequence>
<gene>
    <name evidence="8" type="ORF">GZ22_16600</name>
</gene>
<dbReference type="GO" id="GO:0005737">
    <property type="term" value="C:cytoplasm"/>
    <property type="evidence" value="ECO:0007669"/>
    <property type="project" value="TreeGrafter"/>
</dbReference>
<comment type="similarity">
    <text evidence="2 6">Belongs to the Nudix hydrolase family.</text>
</comment>
<evidence type="ECO:0000256" key="5">
    <source>
        <dbReference type="ARBA" id="ARBA00022842"/>
    </source>
</evidence>
<organism evidence="8 9">
    <name type="scientific">Terribacillus saccharophilus</name>
    <dbReference type="NCBI Taxonomy" id="361277"/>
    <lineage>
        <taxon>Bacteria</taxon>
        <taxon>Bacillati</taxon>
        <taxon>Bacillota</taxon>
        <taxon>Bacilli</taxon>
        <taxon>Bacillales</taxon>
        <taxon>Bacillaceae</taxon>
        <taxon>Terribacillus</taxon>
    </lineage>
</organism>
<dbReference type="PROSITE" id="PS51462">
    <property type="entry name" value="NUDIX"/>
    <property type="match status" value="1"/>
</dbReference>
<evidence type="ECO:0000256" key="3">
    <source>
        <dbReference type="ARBA" id="ARBA00022723"/>
    </source>
</evidence>
<evidence type="ECO:0000256" key="6">
    <source>
        <dbReference type="RuleBase" id="RU003476"/>
    </source>
</evidence>